<dbReference type="AlphaFoldDB" id="X0VE88"/>
<proteinExistence type="predicted"/>
<reference evidence="1" key="1">
    <citation type="journal article" date="2014" name="Front. Microbiol.">
        <title>High frequency of phylogenetically diverse reductive dehalogenase-homologous genes in deep subseafloor sedimentary metagenomes.</title>
        <authorList>
            <person name="Kawai M."/>
            <person name="Futagami T."/>
            <person name="Toyoda A."/>
            <person name="Takaki Y."/>
            <person name="Nishi S."/>
            <person name="Hori S."/>
            <person name="Arai W."/>
            <person name="Tsubouchi T."/>
            <person name="Morono Y."/>
            <person name="Uchiyama I."/>
            <person name="Ito T."/>
            <person name="Fujiyama A."/>
            <person name="Inagaki F."/>
            <person name="Takami H."/>
        </authorList>
    </citation>
    <scope>NUCLEOTIDE SEQUENCE</scope>
    <source>
        <strain evidence="1">Expedition CK06-06</strain>
    </source>
</reference>
<comment type="caution">
    <text evidence="1">The sequence shown here is derived from an EMBL/GenBank/DDBJ whole genome shotgun (WGS) entry which is preliminary data.</text>
</comment>
<evidence type="ECO:0000313" key="1">
    <source>
        <dbReference type="EMBL" id="GAF98870.1"/>
    </source>
</evidence>
<organism evidence="1">
    <name type="scientific">marine sediment metagenome</name>
    <dbReference type="NCBI Taxonomy" id="412755"/>
    <lineage>
        <taxon>unclassified sequences</taxon>
        <taxon>metagenomes</taxon>
        <taxon>ecological metagenomes</taxon>
    </lineage>
</organism>
<sequence>MTKEEAEHKGYCKHCAAWGHERGCRYGVAKAFPTDECGLTAETVVRWKGEFGLEGEIQRSPSRDSFGDVDLMKKKRGRKAKRYLK</sequence>
<accession>X0VE88</accession>
<name>X0VE88_9ZZZZ</name>
<gene>
    <name evidence="1" type="ORF">S01H1_20150</name>
</gene>
<dbReference type="EMBL" id="BARS01010981">
    <property type="protein sequence ID" value="GAF98870.1"/>
    <property type="molecule type" value="Genomic_DNA"/>
</dbReference>
<protein>
    <submittedName>
        <fullName evidence="1">Uncharacterized protein</fullName>
    </submittedName>
</protein>